<evidence type="ECO:0000313" key="2">
    <source>
        <dbReference type="Proteomes" id="UP000472274"/>
    </source>
</evidence>
<accession>A0A674JFA9</accession>
<reference evidence="1" key="2">
    <citation type="submission" date="2025-09" db="UniProtKB">
        <authorList>
            <consortium name="Ensembl"/>
        </authorList>
    </citation>
    <scope>IDENTIFICATION</scope>
</reference>
<protein>
    <submittedName>
        <fullName evidence="1">Uncharacterized protein</fullName>
    </submittedName>
</protein>
<name>A0A674JFA9_9SAUR</name>
<keyword evidence="2" id="KW-1185">Reference proteome</keyword>
<dbReference type="Proteomes" id="UP000472274">
    <property type="component" value="Unplaced"/>
</dbReference>
<proteinExistence type="predicted"/>
<dbReference type="Ensembl" id="ENSTMTT00000018684.1">
    <property type="protein sequence ID" value="ENSTMTP00000018039.1"/>
    <property type="gene ID" value="ENSTMTG00000013276.1"/>
</dbReference>
<evidence type="ECO:0000313" key="1">
    <source>
        <dbReference type="Ensembl" id="ENSTMTP00000018039.1"/>
    </source>
</evidence>
<sequence length="58" mass="6711">CGARWLGPWSSLVRERSGSREWMGMEPTETDYQKQFQAAVRVIQGLPKNGWKKWVSIS</sequence>
<organism evidence="1 2">
    <name type="scientific">Terrapene triunguis</name>
    <name type="common">Three-toed box turtle</name>
    <dbReference type="NCBI Taxonomy" id="2587831"/>
    <lineage>
        <taxon>Eukaryota</taxon>
        <taxon>Metazoa</taxon>
        <taxon>Chordata</taxon>
        <taxon>Craniata</taxon>
        <taxon>Vertebrata</taxon>
        <taxon>Euteleostomi</taxon>
        <taxon>Archelosauria</taxon>
        <taxon>Testudinata</taxon>
        <taxon>Testudines</taxon>
        <taxon>Cryptodira</taxon>
        <taxon>Durocryptodira</taxon>
        <taxon>Testudinoidea</taxon>
        <taxon>Emydidae</taxon>
        <taxon>Terrapene</taxon>
    </lineage>
</organism>
<reference evidence="1" key="1">
    <citation type="submission" date="2025-08" db="UniProtKB">
        <authorList>
            <consortium name="Ensembl"/>
        </authorList>
    </citation>
    <scope>IDENTIFICATION</scope>
</reference>
<dbReference type="InParanoid" id="A0A674JFA9"/>
<dbReference type="AlphaFoldDB" id="A0A674JFA9"/>